<reference evidence="2 3" key="1">
    <citation type="submission" date="2016-04" db="EMBL/GenBank/DDBJ databases">
        <title>A degradative enzymes factory behind the ericoid mycorrhizal symbiosis.</title>
        <authorList>
            <consortium name="DOE Joint Genome Institute"/>
            <person name="Martino E."/>
            <person name="Morin E."/>
            <person name="Grelet G."/>
            <person name="Kuo A."/>
            <person name="Kohler A."/>
            <person name="Daghino S."/>
            <person name="Barry K."/>
            <person name="Choi C."/>
            <person name="Cichocki N."/>
            <person name="Clum A."/>
            <person name="Copeland A."/>
            <person name="Hainaut M."/>
            <person name="Haridas S."/>
            <person name="Labutti K."/>
            <person name="Lindquist E."/>
            <person name="Lipzen A."/>
            <person name="Khouja H.-R."/>
            <person name="Murat C."/>
            <person name="Ohm R."/>
            <person name="Olson A."/>
            <person name="Spatafora J."/>
            <person name="Veneault-Fourrey C."/>
            <person name="Henrissat B."/>
            <person name="Grigoriev I."/>
            <person name="Martin F."/>
            <person name="Perotto S."/>
        </authorList>
    </citation>
    <scope>NUCLEOTIDE SEQUENCE [LARGE SCALE GENOMIC DNA]</scope>
    <source>
        <strain evidence="2 3">F</strain>
    </source>
</reference>
<dbReference type="InterPro" id="IPR052895">
    <property type="entry name" value="HetReg/Transcr_Mod"/>
</dbReference>
<feature type="non-terminal residue" evidence="2">
    <location>
        <position position="145"/>
    </location>
</feature>
<dbReference type="AlphaFoldDB" id="A0A2J6S4U3"/>
<organism evidence="2 3">
    <name type="scientific">Hyaloscypha variabilis (strain UAMH 11265 / GT02V1 / F)</name>
    <name type="common">Meliniomyces variabilis</name>
    <dbReference type="NCBI Taxonomy" id="1149755"/>
    <lineage>
        <taxon>Eukaryota</taxon>
        <taxon>Fungi</taxon>
        <taxon>Dikarya</taxon>
        <taxon>Ascomycota</taxon>
        <taxon>Pezizomycotina</taxon>
        <taxon>Leotiomycetes</taxon>
        <taxon>Helotiales</taxon>
        <taxon>Hyaloscyphaceae</taxon>
        <taxon>Hyaloscypha</taxon>
        <taxon>Hyaloscypha variabilis</taxon>
    </lineage>
</organism>
<dbReference type="PANTHER" id="PTHR24148:SF73">
    <property type="entry name" value="HET DOMAIN PROTEIN (AFU_ORTHOLOGUE AFUA_8G01020)"/>
    <property type="match status" value="1"/>
</dbReference>
<gene>
    <name evidence="2" type="ORF">L207DRAFT_390166</name>
</gene>
<dbReference type="InterPro" id="IPR010730">
    <property type="entry name" value="HET"/>
</dbReference>
<proteinExistence type="predicted"/>
<dbReference type="STRING" id="1149755.A0A2J6S4U3"/>
<dbReference type="PANTHER" id="PTHR24148">
    <property type="entry name" value="ANKYRIN REPEAT DOMAIN-CONTAINING PROTEIN 39 HOMOLOG-RELATED"/>
    <property type="match status" value="1"/>
</dbReference>
<evidence type="ECO:0000259" key="1">
    <source>
        <dbReference type="Pfam" id="PF06985"/>
    </source>
</evidence>
<dbReference type="EMBL" id="KZ613940">
    <property type="protein sequence ID" value="PMD45785.1"/>
    <property type="molecule type" value="Genomic_DNA"/>
</dbReference>
<protein>
    <submittedName>
        <fullName evidence="2">Heterokaryon incompatibility</fullName>
    </submittedName>
</protein>
<dbReference type="Proteomes" id="UP000235786">
    <property type="component" value="Unassembled WGS sequence"/>
</dbReference>
<dbReference type="Pfam" id="PF06985">
    <property type="entry name" value="HET"/>
    <property type="match status" value="1"/>
</dbReference>
<evidence type="ECO:0000313" key="3">
    <source>
        <dbReference type="Proteomes" id="UP000235786"/>
    </source>
</evidence>
<name>A0A2J6S4U3_HYAVF</name>
<evidence type="ECO:0000313" key="2">
    <source>
        <dbReference type="EMBL" id="PMD45785.1"/>
    </source>
</evidence>
<sequence>YEALSYTWSTPTERSVITLSNNNNFQIPARLEAALQDLRMRDDLLVIWIDAICINQRNIEERNAQVQLMRRIYQQAIYVRIWLDMDISVDDPAIIKLQTLTAESAIEDLGSKPFFWAPVNKILENPYWKRVWIQQEITNASSLVL</sequence>
<feature type="non-terminal residue" evidence="2">
    <location>
        <position position="1"/>
    </location>
</feature>
<accession>A0A2J6S4U3</accession>
<dbReference type="OrthoDB" id="3553147at2759"/>
<keyword evidence="3" id="KW-1185">Reference proteome</keyword>
<feature type="domain" description="Heterokaryon incompatibility" evidence="1">
    <location>
        <begin position="1"/>
        <end position="136"/>
    </location>
</feature>